<keyword evidence="4" id="KW-1185">Reference proteome</keyword>
<evidence type="ECO:0000313" key="4">
    <source>
        <dbReference type="Proteomes" id="UP000000542"/>
    </source>
</evidence>
<dbReference type="GeneID" id="5654009"/>
<reference evidence="3 4" key="2">
    <citation type="journal article" date="2011" name="Genome Res.">
        <title>Chromosome and gene copy number variation allow major structural change between species and strains of Leishmania.</title>
        <authorList>
            <person name="Rogers M.B."/>
            <person name="Hilley J.D."/>
            <person name="Dickens N.J."/>
            <person name="Wilkes J."/>
            <person name="Bates P.A."/>
            <person name="Depledge D.P."/>
            <person name="Harris D."/>
            <person name="Her Y."/>
            <person name="Herzyk P."/>
            <person name="Imamura H."/>
            <person name="Otto T.D."/>
            <person name="Sanders M."/>
            <person name="Seeger K."/>
            <person name="Dujardin J.C."/>
            <person name="Berriman M."/>
            <person name="Smith D.F."/>
            <person name="Hertz-Fowler C."/>
            <person name="Mottram J.C."/>
        </authorList>
    </citation>
    <scope>NUCLEOTIDE SEQUENCE [LARGE SCALE GENOMIC DNA]</scope>
    <source>
        <strain evidence="4">MHOM/IL/81/Friedlin</strain>
    </source>
</reference>
<feature type="transmembrane region" description="Helical" evidence="2">
    <location>
        <begin position="464"/>
        <end position="484"/>
    </location>
</feature>
<accession>Q4Q6I2</accession>
<dbReference type="HOGENOM" id="CLU_435111_0_0_1"/>
<dbReference type="Proteomes" id="UP000000542">
    <property type="component" value="Chromosome 31"/>
</dbReference>
<dbReference type="KEGG" id="lma:LMJF_31_0810"/>
<evidence type="ECO:0000256" key="1">
    <source>
        <dbReference type="SAM" id="MobiDB-lite"/>
    </source>
</evidence>
<dbReference type="RefSeq" id="XP_001685066.1">
    <property type="nucleotide sequence ID" value="XM_001685014.1"/>
</dbReference>
<dbReference type="VEuPathDB" id="TriTrypDB:LMJSD75_310013500"/>
<dbReference type="VEuPathDB" id="TriTrypDB:LmjF.31.0810"/>
<feature type="compositionally biased region" description="Basic and acidic residues" evidence="1">
    <location>
        <begin position="18"/>
        <end position="29"/>
    </location>
</feature>
<dbReference type="VEuPathDB" id="TriTrypDB:LMJLV39_310013800"/>
<sequence length="629" mass="70254">MEEHPAFGGRGPTSINGFHDDYQRERAPREPISTQDMDLEDDLDHRIGRERPSRSPTFDPTAPTEDPVPRIVLCEDRPIENLPAMVSPELKLIGRCVTFLVKQTLNGVLATSYYYIGLVSTVTVSTATLMHVNRYTPADFKAYKSREQRLAKGVAVPANSGSSIGNDGGREFNEKSMSPNNRPPSSLSGSELRSYSRANDDEVAAAEDGGLTRIRGTGRLTDLYASGSLAHSALLTTETELETAISKQRDKEQLLAPYTSLEENQGQPEAGGAARHRHFRRFSGSIGPIPYVTFLRKSIHDVEFGRDPNAIFYSLFQNPAKHIDDMQCLRMFVRRYLVHTSEGNNPRQVPLYAFLSARCAWPDVDRELVNRLVHEELAALVKADRAIAAEKERKRAREERQLQRYRAPAGLFSSTGILYLTKIPQRSFFSGIVTLLFTLLFAVYLGVVLSITSDALIVSFVNKFIFFFVASVVVWPTAAVAIMLHASKGHIPLLVDHFRLGTRIAFTLAAIGCCVMTLLVVLWKMTNQAMFDHMLVHQRDQLCAFYQQHTCTGFSEACGSGRINPNLCLLCTNMPVTNTSCYAYLWVEVEKALVPLLCFTCIILMATVYAAYLVVKLFLFVEVMMGRIV</sequence>
<keyword evidence="2" id="KW-0812">Transmembrane</keyword>
<evidence type="ECO:0000313" key="3">
    <source>
        <dbReference type="EMBL" id="CAJ08268.1"/>
    </source>
</evidence>
<gene>
    <name evidence="3" type="ORF">LMJF_31_0810</name>
</gene>
<name>Q4Q6I2_LEIMA</name>
<feature type="region of interest" description="Disordered" evidence="1">
    <location>
        <begin position="1"/>
        <end position="68"/>
    </location>
</feature>
<feature type="transmembrane region" description="Helical" evidence="2">
    <location>
        <begin position="592"/>
        <end position="615"/>
    </location>
</feature>
<evidence type="ECO:0000256" key="2">
    <source>
        <dbReference type="SAM" id="Phobius"/>
    </source>
</evidence>
<dbReference type="eggNOG" id="ENOG502SHJI">
    <property type="taxonomic scope" value="Eukaryota"/>
</dbReference>
<feature type="region of interest" description="Disordered" evidence="1">
    <location>
        <begin position="153"/>
        <end position="196"/>
    </location>
</feature>
<keyword evidence="2" id="KW-1133">Transmembrane helix</keyword>
<dbReference type="EMBL" id="FR796427">
    <property type="protein sequence ID" value="CAJ08268.1"/>
    <property type="molecule type" value="Genomic_DNA"/>
</dbReference>
<reference evidence="3 4" key="1">
    <citation type="journal article" date="2005" name="Science">
        <title>The genome of the kinetoplastid parasite, Leishmania major.</title>
        <authorList>
            <person name="Ivens A.C."/>
            <person name="Peacock C.S."/>
            <person name="Worthey E.A."/>
            <person name="Murphy L."/>
            <person name="Aggarwal G."/>
            <person name="Berriman M."/>
            <person name="Sisk E."/>
            <person name="Rajandream M.A."/>
            <person name="Adlem E."/>
            <person name="Aert R."/>
            <person name="Anupama A."/>
            <person name="Apostolou Z."/>
            <person name="Attipoe P."/>
            <person name="Bason N."/>
            <person name="Bauser C."/>
            <person name="Beck A."/>
            <person name="Beverley S.M."/>
            <person name="Bianchettin G."/>
            <person name="Borzym K."/>
            <person name="Bothe G."/>
            <person name="Bruschi C.V."/>
            <person name="Collins M."/>
            <person name="Cadag E."/>
            <person name="Ciarloni L."/>
            <person name="Clayton C."/>
            <person name="Coulson R.M."/>
            <person name="Cronin A."/>
            <person name="Cruz A.K."/>
            <person name="Davies R.M."/>
            <person name="De Gaudenzi J."/>
            <person name="Dobson D.E."/>
            <person name="Duesterhoeft A."/>
            <person name="Fazelina G."/>
            <person name="Fosker N."/>
            <person name="Frasch A.C."/>
            <person name="Fraser A."/>
            <person name="Fuchs M."/>
            <person name="Gabel C."/>
            <person name="Goble A."/>
            <person name="Goffeau A."/>
            <person name="Harris D."/>
            <person name="Hertz-Fowler C."/>
            <person name="Hilbert H."/>
            <person name="Horn D."/>
            <person name="Huang Y."/>
            <person name="Klages S."/>
            <person name="Knights A."/>
            <person name="Kube M."/>
            <person name="Larke N."/>
            <person name="Litvin L."/>
            <person name="Lord A."/>
            <person name="Louie T."/>
            <person name="Marra M."/>
            <person name="Masuy D."/>
            <person name="Matthews K."/>
            <person name="Michaeli S."/>
            <person name="Mottram J.C."/>
            <person name="Muller-Auer S."/>
            <person name="Munden H."/>
            <person name="Nelson S."/>
            <person name="Norbertczak H."/>
            <person name="Oliver K."/>
            <person name="O'neil S."/>
            <person name="Pentony M."/>
            <person name="Pohl T.M."/>
            <person name="Price C."/>
            <person name="Purnelle B."/>
            <person name="Quail M.A."/>
            <person name="Rabbinowitsch E."/>
            <person name="Reinhardt R."/>
            <person name="Rieger M."/>
            <person name="Rinta J."/>
            <person name="Robben J."/>
            <person name="Robertson L."/>
            <person name="Ruiz J.C."/>
            <person name="Rutter S."/>
            <person name="Saunders D."/>
            <person name="Schafer M."/>
            <person name="Schein J."/>
            <person name="Schwartz D.C."/>
            <person name="Seeger K."/>
            <person name="Seyler A."/>
            <person name="Sharp S."/>
            <person name="Shin H."/>
            <person name="Sivam D."/>
            <person name="Squares R."/>
            <person name="Squares S."/>
            <person name="Tosato V."/>
            <person name="Vogt C."/>
            <person name="Volckaert G."/>
            <person name="Wambutt R."/>
            <person name="Warren T."/>
            <person name="Wedler H."/>
            <person name="Woodward J."/>
            <person name="Zhou S."/>
            <person name="Zimmermann W."/>
            <person name="Smith D.F."/>
            <person name="Blackwell J.M."/>
            <person name="Stuart K.D."/>
            <person name="Barrell B."/>
            <person name="Myler P.J."/>
        </authorList>
    </citation>
    <scope>NUCLEOTIDE SEQUENCE [LARGE SCALE GENOMIC DNA]</scope>
    <source>
        <strain evidence="4">MHOM/IL/81/Friedlin</strain>
    </source>
</reference>
<dbReference type="InParanoid" id="Q4Q6I2"/>
<dbReference type="OMA" id="STATLMH"/>
<feature type="transmembrane region" description="Helical" evidence="2">
    <location>
        <begin position="428"/>
        <end position="452"/>
    </location>
</feature>
<keyword evidence="2" id="KW-0472">Membrane</keyword>
<feature type="transmembrane region" description="Helical" evidence="2">
    <location>
        <begin position="504"/>
        <end position="523"/>
    </location>
</feature>
<protein>
    <submittedName>
        <fullName evidence="3">Uncharacterized protein</fullName>
    </submittedName>
</protein>
<dbReference type="VEuPathDB" id="TriTrypDB:LMJFC_310015200"/>
<organism evidence="3 4">
    <name type="scientific">Leishmania major</name>
    <dbReference type="NCBI Taxonomy" id="5664"/>
    <lineage>
        <taxon>Eukaryota</taxon>
        <taxon>Discoba</taxon>
        <taxon>Euglenozoa</taxon>
        <taxon>Kinetoplastea</taxon>
        <taxon>Metakinetoplastina</taxon>
        <taxon>Trypanosomatida</taxon>
        <taxon>Trypanosomatidae</taxon>
        <taxon>Leishmaniinae</taxon>
        <taxon>Leishmania</taxon>
    </lineage>
</organism>
<dbReference type="AlphaFoldDB" id="Q4Q6I2"/>
<proteinExistence type="predicted"/>
<feature type="compositionally biased region" description="Basic and acidic residues" evidence="1">
    <location>
        <begin position="43"/>
        <end position="53"/>
    </location>
</feature>
<feature type="compositionally biased region" description="Low complexity" evidence="1">
    <location>
        <begin position="183"/>
        <end position="196"/>
    </location>
</feature>